<organism evidence="8">
    <name type="scientific">Caldithrix abyssi</name>
    <dbReference type="NCBI Taxonomy" id="187145"/>
    <lineage>
        <taxon>Bacteria</taxon>
        <taxon>Pseudomonadati</taxon>
        <taxon>Calditrichota</taxon>
        <taxon>Calditrichia</taxon>
        <taxon>Calditrichales</taxon>
        <taxon>Calditrichaceae</taxon>
        <taxon>Caldithrix</taxon>
    </lineage>
</organism>
<dbReference type="Proteomes" id="UP000886111">
    <property type="component" value="Unassembled WGS sequence"/>
</dbReference>
<dbReference type="Pfam" id="PF02954">
    <property type="entry name" value="HTH_8"/>
    <property type="match status" value="1"/>
</dbReference>
<keyword evidence="4" id="KW-0804">Transcription</keyword>
<dbReference type="PRINTS" id="PR01590">
    <property type="entry name" value="HTHFIS"/>
</dbReference>
<dbReference type="PROSITE" id="PS00675">
    <property type="entry name" value="SIGMA54_INTERACT_1"/>
    <property type="match status" value="1"/>
</dbReference>
<dbReference type="InterPro" id="IPR002197">
    <property type="entry name" value="HTH_Fis"/>
</dbReference>
<dbReference type="InterPro" id="IPR009057">
    <property type="entry name" value="Homeodomain-like_sf"/>
</dbReference>
<dbReference type="InterPro" id="IPR058031">
    <property type="entry name" value="AAA_lid_NorR"/>
</dbReference>
<dbReference type="SMART" id="SM00382">
    <property type="entry name" value="AAA"/>
    <property type="match status" value="1"/>
</dbReference>
<dbReference type="GO" id="GO:0043565">
    <property type="term" value="F:sequence-specific DNA binding"/>
    <property type="evidence" value="ECO:0007669"/>
    <property type="project" value="InterPro"/>
</dbReference>
<dbReference type="GO" id="GO:0005524">
    <property type="term" value="F:ATP binding"/>
    <property type="evidence" value="ECO:0007669"/>
    <property type="project" value="UniProtKB-KW"/>
</dbReference>
<dbReference type="SMART" id="SM00448">
    <property type="entry name" value="REC"/>
    <property type="match status" value="1"/>
</dbReference>
<keyword evidence="3" id="KW-0805">Transcription regulation</keyword>
<dbReference type="FunFam" id="3.40.50.300:FF:000006">
    <property type="entry name" value="DNA-binding transcriptional regulator NtrC"/>
    <property type="match status" value="1"/>
</dbReference>
<dbReference type="SUPFAM" id="SSF52540">
    <property type="entry name" value="P-loop containing nucleoside triphosphate hydrolases"/>
    <property type="match status" value="1"/>
</dbReference>
<dbReference type="PROSITE" id="PS50110">
    <property type="entry name" value="RESPONSE_REGULATORY"/>
    <property type="match status" value="1"/>
</dbReference>
<evidence type="ECO:0000259" key="6">
    <source>
        <dbReference type="PROSITE" id="PS50045"/>
    </source>
</evidence>
<evidence type="ECO:0000256" key="5">
    <source>
        <dbReference type="PROSITE-ProRule" id="PRU00169"/>
    </source>
</evidence>
<dbReference type="Gene3D" id="3.40.50.2300">
    <property type="match status" value="1"/>
</dbReference>
<protein>
    <submittedName>
        <fullName evidence="8">Sigma-54-dependent Fis family transcriptional regulator</fullName>
    </submittedName>
</protein>
<dbReference type="GO" id="GO:0000160">
    <property type="term" value="P:phosphorelay signal transduction system"/>
    <property type="evidence" value="ECO:0007669"/>
    <property type="project" value="InterPro"/>
</dbReference>
<dbReference type="AlphaFoldDB" id="A0A7V5H2U3"/>
<sequence>MEQAMKFQIHIVDDEPTVAQSLRRILNSNERQIEISHSGKEAMEKAEHIPYDLYLLDYRLKEMDGISLLNQLKIKNPEAIYIFITAFGNVETAVRAMKAGAFDFVQKDQNPDVIRFTVQRALDTLRLRKEVHLLKNSFFQEKTQRQIVAESPTMKEILEIAEKYAQTDCTVLITGETGTGKNVLAEFIHFQSNRFNQPFLAINCCTIPPNLMESELFGYEKGAFTGAHTSGKIGLIERADQGTLFLDEIGELTPDLQAKLLYIIEKQEFLRIGSIEPQKVNTRIIAATNVNLEKMIEEKTFRSDLYYRLNVATIKLPPLRERKEDIIPLSKIFIDEFNRRFNKSIERISEDAAEFLINAPWKGNIRELKNLLERVMILIEGKTLTFKEIQRALTPYNNGISNNDQSFFSLNLNPEKGANLLQESQKQLILQALEKSNQNRSSAARLLGIPRTSLNFYIKKFGL</sequence>
<evidence type="ECO:0000259" key="7">
    <source>
        <dbReference type="PROSITE" id="PS50110"/>
    </source>
</evidence>
<evidence type="ECO:0000256" key="2">
    <source>
        <dbReference type="ARBA" id="ARBA00022840"/>
    </source>
</evidence>
<dbReference type="Pfam" id="PF00158">
    <property type="entry name" value="Sigma54_activat"/>
    <property type="match status" value="1"/>
</dbReference>
<dbReference type="CDD" id="cd00009">
    <property type="entry name" value="AAA"/>
    <property type="match status" value="1"/>
</dbReference>
<evidence type="ECO:0000256" key="1">
    <source>
        <dbReference type="ARBA" id="ARBA00022741"/>
    </source>
</evidence>
<name>A0A7V5H2U3_CALAY</name>
<comment type="caution">
    <text evidence="8">The sequence shown here is derived from an EMBL/GenBank/DDBJ whole genome shotgun (WGS) entry which is preliminary data.</text>
</comment>
<gene>
    <name evidence="8" type="ORF">ENL21_03385</name>
</gene>
<dbReference type="Gene3D" id="1.10.8.60">
    <property type="match status" value="1"/>
</dbReference>
<keyword evidence="2" id="KW-0067">ATP-binding</keyword>
<proteinExistence type="predicted"/>
<dbReference type="InterPro" id="IPR002078">
    <property type="entry name" value="Sigma_54_int"/>
</dbReference>
<dbReference type="Gene3D" id="3.40.50.300">
    <property type="entry name" value="P-loop containing nucleotide triphosphate hydrolases"/>
    <property type="match status" value="1"/>
</dbReference>
<evidence type="ECO:0000256" key="3">
    <source>
        <dbReference type="ARBA" id="ARBA00023015"/>
    </source>
</evidence>
<dbReference type="PANTHER" id="PTHR32071:SF119">
    <property type="entry name" value="SIGMA L-DEPENDENT TRANSCRIPTIONAL REGULATOR YPLP-RELATED"/>
    <property type="match status" value="1"/>
</dbReference>
<dbReference type="PROSITE" id="PS50045">
    <property type="entry name" value="SIGMA54_INTERACT_4"/>
    <property type="match status" value="1"/>
</dbReference>
<evidence type="ECO:0000313" key="8">
    <source>
        <dbReference type="EMBL" id="HHE54799.1"/>
    </source>
</evidence>
<dbReference type="InterPro" id="IPR027417">
    <property type="entry name" value="P-loop_NTPase"/>
</dbReference>
<dbReference type="CDD" id="cd00156">
    <property type="entry name" value="REC"/>
    <property type="match status" value="1"/>
</dbReference>
<dbReference type="SUPFAM" id="SSF52172">
    <property type="entry name" value="CheY-like"/>
    <property type="match status" value="1"/>
</dbReference>
<dbReference type="Pfam" id="PF25601">
    <property type="entry name" value="AAA_lid_14"/>
    <property type="match status" value="1"/>
</dbReference>
<dbReference type="InterPro" id="IPR025662">
    <property type="entry name" value="Sigma_54_int_dom_ATP-bd_1"/>
</dbReference>
<feature type="domain" description="Response regulatory" evidence="7">
    <location>
        <begin position="8"/>
        <end position="122"/>
    </location>
</feature>
<feature type="domain" description="Sigma-54 factor interaction" evidence="6">
    <location>
        <begin position="147"/>
        <end position="377"/>
    </location>
</feature>
<feature type="modified residue" description="4-aspartylphosphate" evidence="5">
    <location>
        <position position="57"/>
    </location>
</feature>
<dbReference type="SUPFAM" id="SSF46689">
    <property type="entry name" value="Homeodomain-like"/>
    <property type="match status" value="1"/>
</dbReference>
<keyword evidence="1" id="KW-0547">Nucleotide-binding</keyword>
<dbReference type="Gene3D" id="1.10.10.60">
    <property type="entry name" value="Homeodomain-like"/>
    <property type="match status" value="1"/>
</dbReference>
<dbReference type="EMBL" id="DRTD01000242">
    <property type="protein sequence ID" value="HHE54799.1"/>
    <property type="molecule type" value="Genomic_DNA"/>
</dbReference>
<dbReference type="PANTHER" id="PTHR32071">
    <property type="entry name" value="TRANSCRIPTIONAL REGULATORY PROTEIN"/>
    <property type="match status" value="1"/>
</dbReference>
<dbReference type="InterPro" id="IPR003593">
    <property type="entry name" value="AAA+_ATPase"/>
</dbReference>
<keyword evidence="5" id="KW-0597">Phosphoprotein</keyword>
<evidence type="ECO:0000256" key="4">
    <source>
        <dbReference type="ARBA" id="ARBA00023163"/>
    </source>
</evidence>
<dbReference type="GO" id="GO:0006355">
    <property type="term" value="P:regulation of DNA-templated transcription"/>
    <property type="evidence" value="ECO:0007669"/>
    <property type="project" value="InterPro"/>
</dbReference>
<reference evidence="8" key="1">
    <citation type="journal article" date="2020" name="mSystems">
        <title>Genome- and Community-Level Interaction Insights into Carbon Utilization and Element Cycling Functions of Hydrothermarchaeota in Hydrothermal Sediment.</title>
        <authorList>
            <person name="Zhou Z."/>
            <person name="Liu Y."/>
            <person name="Xu W."/>
            <person name="Pan J."/>
            <person name="Luo Z.H."/>
            <person name="Li M."/>
        </authorList>
    </citation>
    <scope>NUCLEOTIDE SEQUENCE [LARGE SCALE GENOMIC DNA]</scope>
    <source>
        <strain evidence="8">HyVt-76</strain>
    </source>
</reference>
<accession>A0A7V5H2U3</accession>
<dbReference type="InterPro" id="IPR001789">
    <property type="entry name" value="Sig_transdc_resp-reg_receiver"/>
</dbReference>
<dbReference type="InterPro" id="IPR011006">
    <property type="entry name" value="CheY-like_superfamily"/>
</dbReference>
<dbReference type="Pfam" id="PF00072">
    <property type="entry name" value="Response_reg"/>
    <property type="match status" value="1"/>
</dbReference>